<dbReference type="GO" id="GO:0016787">
    <property type="term" value="F:hydrolase activity"/>
    <property type="evidence" value="ECO:0007669"/>
    <property type="project" value="UniProtKB-KW"/>
</dbReference>
<organism evidence="1 2">
    <name type="scientific">Agaribacillus aureus</name>
    <dbReference type="NCBI Taxonomy" id="3051825"/>
    <lineage>
        <taxon>Bacteria</taxon>
        <taxon>Pseudomonadati</taxon>
        <taxon>Bacteroidota</taxon>
        <taxon>Cytophagia</taxon>
        <taxon>Cytophagales</taxon>
        <taxon>Splendidivirgaceae</taxon>
        <taxon>Agaribacillus</taxon>
    </lineage>
</organism>
<keyword evidence="2" id="KW-1185">Reference proteome</keyword>
<dbReference type="Proteomes" id="UP001172083">
    <property type="component" value="Unassembled WGS sequence"/>
</dbReference>
<comment type="caution">
    <text evidence="1">The sequence shown here is derived from an EMBL/GenBank/DDBJ whole genome shotgun (WGS) entry which is preliminary data.</text>
</comment>
<evidence type="ECO:0000313" key="1">
    <source>
        <dbReference type="EMBL" id="MDN5213619.1"/>
    </source>
</evidence>
<keyword evidence="1" id="KW-0378">Hydrolase</keyword>
<reference evidence="1" key="1">
    <citation type="submission" date="2023-06" db="EMBL/GenBank/DDBJ databases">
        <title>Genomic of Agaribacillus aureum.</title>
        <authorList>
            <person name="Wang G."/>
        </authorList>
    </citation>
    <scope>NUCLEOTIDE SEQUENCE</scope>
    <source>
        <strain evidence="1">BMA12</strain>
    </source>
</reference>
<dbReference type="EMBL" id="JAUJEB010000003">
    <property type="protein sequence ID" value="MDN5213619.1"/>
    <property type="molecule type" value="Genomic_DNA"/>
</dbReference>
<dbReference type="CDD" id="cd08994">
    <property type="entry name" value="GH43_62_32_68_117_130-like"/>
    <property type="match status" value="1"/>
</dbReference>
<evidence type="ECO:0000313" key="2">
    <source>
        <dbReference type="Proteomes" id="UP001172083"/>
    </source>
</evidence>
<gene>
    <name evidence="1" type="ORF">QQ020_16225</name>
</gene>
<dbReference type="SUPFAM" id="SSF75005">
    <property type="entry name" value="Arabinanase/levansucrase/invertase"/>
    <property type="match status" value="1"/>
</dbReference>
<sequence length="397" mass="44816">MKLLWRGTSANYISNLTMRQKKSELRNTIISLLILVFISACAGGTQKKSAIVQEQDENTNNNPFYENWDVSPVEGAFRMDDYIIWGGSVIKADDGKYYMYASRWPKKLSMRAWVTNSEIVVASSDKPEGPYEFETVALPVRGKDHWDGLMTHNPSIHYHEGKYILFYIGVTYDFDQPVDSIPTRQDYENAWNNKRIGVAVSDSPAGPFVRQEAPILEPRPDNWDGAITSNPAPHVHEDGSVLLVYKSAPVPYPERNNNRALQFGVARADHYLGEYIRVSENNRIKFAPIDAHVEDPYIWYDGENYKLLAKCMNAAITGEAGAGFLASSKDGINWTTAAQPIAYSKTLSLSDGTTEKLKKLERPQVLIEGGKPTHVFFACHNQEDEIFNMVRPLKNQK</sequence>
<name>A0ABT8L788_9BACT</name>
<accession>A0ABT8L788</accession>
<dbReference type="RefSeq" id="WP_346758956.1">
    <property type="nucleotide sequence ID" value="NZ_JAUJEB010000003.1"/>
</dbReference>
<protein>
    <submittedName>
        <fullName evidence="1">Glycoside hydrolase family protein</fullName>
    </submittedName>
</protein>
<dbReference type="InterPro" id="IPR023296">
    <property type="entry name" value="Glyco_hydro_beta-prop_sf"/>
</dbReference>
<proteinExistence type="predicted"/>
<dbReference type="Gene3D" id="2.115.10.20">
    <property type="entry name" value="Glycosyl hydrolase domain, family 43"/>
    <property type="match status" value="1"/>
</dbReference>